<name>A0A5N5Q9T8_9AGAM</name>
<dbReference type="OrthoDB" id="78198at2759"/>
<keyword evidence="2" id="KW-1185">Reference proteome</keyword>
<evidence type="ECO:0000313" key="2">
    <source>
        <dbReference type="Proteomes" id="UP000383932"/>
    </source>
</evidence>
<reference evidence="1 2" key="1">
    <citation type="journal article" date="2019" name="Fungal Biol. Biotechnol.">
        <title>Draft genome sequence of fastidious pathogen Ceratobasidium theobromae, which causes vascular-streak dieback in Theobroma cacao.</title>
        <authorList>
            <person name="Ali S.S."/>
            <person name="Asman A."/>
            <person name="Shao J."/>
            <person name="Firmansyah A.P."/>
            <person name="Susilo A.W."/>
            <person name="Rosmana A."/>
            <person name="McMahon P."/>
            <person name="Junaid M."/>
            <person name="Guest D."/>
            <person name="Kheng T.Y."/>
            <person name="Meinhardt L.W."/>
            <person name="Bailey B.A."/>
        </authorList>
    </citation>
    <scope>NUCLEOTIDE SEQUENCE [LARGE SCALE GENOMIC DNA]</scope>
    <source>
        <strain evidence="1 2">CT2</strain>
    </source>
</reference>
<dbReference type="AlphaFoldDB" id="A0A5N5Q9T8"/>
<gene>
    <name evidence="1" type="ORF">CTheo_8137</name>
</gene>
<comment type="caution">
    <text evidence="1">The sequence shown here is derived from an EMBL/GenBank/DDBJ whole genome shotgun (WGS) entry which is preliminary data.</text>
</comment>
<accession>A0A5N5Q9T8</accession>
<organism evidence="1 2">
    <name type="scientific">Ceratobasidium theobromae</name>
    <dbReference type="NCBI Taxonomy" id="1582974"/>
    <lineage>
        <taxon>Eukaryota</taxon>
        <taxon>Fungi</taxon>
        <taxon>Dikarya</taxon>
        <taxon>Basidiomycota</taxon>
        <taxon>Agaricomycotina</taxon>
        <taxon>Agaricomycetes</taxon>
        <taxon>Cantharellales</taxon>
        <taxon>Ceratobasidiaceae</taxon>
        <taxon>Ceratobasidium</taxon>
    </lineage>
</organism>
<protein>
    <submittedName>
        <fullName evidence="1">Uncharacterized protein</fullName>
    </submittedName>
</protein>
<proteinExistence type="predicted"/>
<dbReference type="EMBL" id="SSOP01000458">
    <property type="protein sequence ID" value="KAB5588424.1"/>
    <property type="molecule type" value="Genomic_DNA"/>
</dbReference>
<dbReference type="Proteomes" id="UP000383932">
    <property type="component" value="Unassembled WGS sequence"/>
</dbReference>
<evidence type="ECO:0000313" key="1">
    <source>
        <dbReference type="EMBL" id="KAB5588424.1"/>
    </source>
</evidence>
<sequence length="111" mass="13223">MPSEHSFIEKYLTFRMLFADDTDDEYVQLLRQNITLITLYIIDQYEDGQRRQRKRVRGGYYLRRAELMPSPRIESGWLAVYRSQEDRTYINTMGVDVATFNFLLTAGFKHA</sequence>